<keyword evidence="4" id="KW-1185">Reference proteome</keyword>
<dbReference type="GeneID" id="69905783"/>
<reference evidence="2 4" key="1">
    <citation type="submission" date="2019-07" db="EMBL/GenBank/DDBJ databases">
        <title>Whole genome shotgun sequence of Staphylococcus kloosii NBRC 109624.</title>
        <authorList>
            <person name="Hosoyama A."/>
            <person name="Uohara A."/>
            <person name="Ohji S."/>
            <person name="Ichikawa N."/>
        </authorList>
    </citation>
    <scope>NUCLEOTIDE SEQUENCE [LARGE SCALE GENOMIC DNA]</scope>
    <source>
        <strain evidence="2 4">NBRC 109624</strain>
    </source>
</reference>
<sequence>MINIISAIGSMGTFIMAIFYFVSVSVQLYQMKISFLPALGFNQILLEKDGNKNLNLKNTIMNSNEHEDHLKLYNLGGGAAKKITIEVLLGENEVIQTKYVSILPSKEGYMLPINKKVFDELDKTIENNGYESDMNIKLTYFHNVSRKQHEILLKGHIDNFNSYESKEIYELQFIQVN</sequence>
<evidence type="ECO:0000313" key="3">
    <source>
        <dbReference type="EMBL" id="HJF68555.1"/>
    </source>
</evidence>
<dbReference type="Proteomes" id="UP000706163">
    <property type="component" value="Unassembled WGS sequence"/>
</dbReference>
<evidence type="ECO:0000313" key="2">
    <source>
        <dbReference type="EMBL" id="GEP81389.1"/>
    </source>
</evidence>
<accession>A0A921KWF2</accession>
<protein>
    <submittedName>
        <fullName evidence="3">Uncharacterized protein</fullName>
    </submittedName>
</protein>
<dbReference type="EMBL" id="BKAQ01000004">
    <property type="protein sequence ID" value="GEP81389.1"/>
    <property type="molecule type" value="Genomic_DNA"/>
</dbReference>
<gene>
    <name evidence="3" type="ORF">K8V85_09620</name>
    <name evidence="2" type="ORF">SKL01_05670</name>
</gene>
<keyword evidence="1" id="KW-1133">Transmembrane helix</keyword>
<dbReference type="KEGG" id="skl:C7J89_10540"/>
<dbReference type="Proteomes" id="UP000321040">
    <property type="component" value="Unassembled WGS sequence"/>
</dbReference>
<keyword evidence="1" id="KW-0812">Transmembrane</keyword>
<name>A0A921KWF2_9STAP</name>
<proteinExistence type="predicted"/>
<evidence type="ECO:0000256" key="1">
    <source>
        <dbReference type="SAM" id="Phobius"/>
    </source>
</evidence>
<comment type="caution">
    <text evidence="3">The sequence shown here is derived from an EMBL/GenBank/DDBJ whole genome shotgun (WGS) entry which is preliminary data.</text>
</comment>
<reference evidence="3" key="2">
    <citation type="journal article" date="2021" name="PeerJ">
        <title>Extensive microbial diversity within the chicken gut microbiome revealed by metagenomics and culture.</title>
        <authorList>
            <person name="Gilroy R."/>
            <person name="Ravi A."/>
            <person name="Getino M."/>
            <person name="Pursley I."/>
            <person name="Horton D.L."/>
            <person name="Alikhan N.F."/>
            <person name="Baker D."/>
            <person name="Gharbi K."/>
            <person name="Hall N."/>
            <person name="Watson M."/>
            <person name="Adriaenssens E.M."/>
            <person name="Foster-Nyarko E."/>
            <person name="Jarju S."/>
            <person name="Secka A."/>
            <person name="Antonio M."/>
            <person name="Oren A."/>
            <person name="Chaudhuri R.R."/>
            <person name="La Ragione R."/>
            <person name="Hildebrand F."/>
            <person name="Pallen M.J."/>
        </authorList>
    </citation>
    <scope>NUCLEOTIDE SEQUENCE</scope>
    <source>
        <strain evidence="3">CHK149-3286</strain>
    </source>
</reference>
<dbReference type="AlphaFoldDB" id="A0A921KWF2"/>
<dbReference type="EMBL" id="DYVT01000112">
    <property type="protein sequence ID" value="HJF68555.1"/>
    <property type="molecule type" value="Genomic_DNA"/>
</dbReference>
<feature type="transmembrane region" description="Helical" evidence="1">
    <location>
        <begin position="6"/>
        <end position="29"/>
    </location>
</feature>
<organism evidence="3 5">
    <name type="scientific">Staphylococcus kloosii</name>
    <dbReference type="NCBI Taxonomy" id="29384"/>
    <lineage>
        <taxon>Bacteria</taxon>
        <taxon>Bacillati</taxon>
        <taxon>Bacillota</taxon>
        <taxon>Bacilli</taxon>
        <taxon>Bacillales</taxon>
        <taxon>Staphylococcaceae</taxon>
        <taxon>Staphylococcus</taxon>
    </lineage>
</organism>
<keyword evidence="1" id="KW-0472">Membrane</keyword>
<evidence type="ECO:0000313" key="5">
    <source>
        <dbReference type="Proteomes" id="UP000706163"/>
    </source>
</evidence>
<evidence type="ECO:0000313" key="4">
    <source>
        <dbReference type="Proteomes" id="UP000321040"/>
    </source>
</evidence>
<dbReference type="RefSeq" id="WP_103295240.1">
    <property type="nucleotide sequence ID" value="NZ_BKAQ01000004.1"/>
</dbReference>
<reference evidence="3" key="3">
    <citation type="submission" date="2021-09" db="EMBL/GenBank/DDBJ databases">
        <authorList>
            <person name="Gilroy R."/>
        </authorList>
    </citation>
    <scope>NUCLEOTIDE SEQUENCE</scope>
    <source>
        <strain evidence="3">CHK149-3286</strain>
    </source>
</reference>
<dbReference type="OrthoDB" id="2200285at2"/>